<evidence type="ECO:0000256" key="2">
    <source>
        <dbReference type="ARBA" id="ARBA00008034"/>
    </source>
</evidence>
<keyword evidence="3" id="KW-0406">Ion transport</keyword>
<dbReference type="GO" id="GO:0010043">
    <property type="term" value="P:response to zinc ion"/>
    <property type="evidence" value="ECO:0007669"/>
    <property type="project" value="TreeGrafter"/>
</dbReference>
<organism evidence="10 12">
    <name type="scientific">Vibrio panuliri</name>
    <dbReference type="NCBI Taxonomy" id="1381081"/>
    <lineage>
        <taxon>Bacteria</taxon>
        <taxon>Pseudomonadati</taxon>
        <taxon>Pseudomonadota</taxon>
        <taxon>Gammaproteobacteria</taxon>
        <taxon>Vibrionales</taxon>
        <taxon>Vibrionaceae</taxon>
        <taxon>Vibrio</taxon>
    </lineage>
</organism>
<dbReference type="SUPFAM" id="SSF81345">
    <property type="entry name" value="ABC transporter involved in vitamin B12 uptake, BtuC"/>
    <property type="match status" value="1"/>
</dbReference>
<dbReference type="EMBL" id="MJMJ01000002">
    <property type="protein sequence ID" value="OLQ92640.1"/>
    <property type="molecule type" value="Genomic_DNA"/>
</dbReference>
<dbReference type="GO" id="GO:0043190">
    <property type="term" value="C:ATP-binding cassette (ABC) transporter complex"/>
    <property type="evidence" value="ECO:0007669"/>
    <property type="project" value="InterPro"/>
</dbReference>
<evidence type="ECO:0000313" key="11">
    <source>
        <dbReference type="Proteomes" id="UP000186039"/>
    </source>
</evidence>
<evidence type="ECO:0000256" key="3">
    <source>
        <dbReference type="ARBA" id="ARBA00022496"/>
    </source>
</evidence>
<dbReference type="Proteomes" id="UP000186313">
    <property type="component" value="Unassembled WGS sequence"/>
</dbReference>
<evidence type="ECO:0000256" key="6">
    <source>
        <dbReference type="ARBA" id="ARBA00023136"/>
    </source>
</evidence>
<dbReference type="OrthoDB" id="9804300at2"/>
<keyword evidence="4 7" id="KW-0812">Transmembrane</keyword>
<dbReference type="FunFam" id="1.10.3470.10:FF:000003">
    <property type="entry name" value="Iron ABC transporter permease SitD"/>
    <property type="match status" value="1"/>
</dbReference>
<dbReference type="Gene3D" id="1.10.3470.10">
    <property type="entry name" value="ABC transporter involved in vitamin B12 uptake, BtuC"/>
    <property type="match status" value="1"/>
</dbReference>
<keyword evidence="3" id="KW-0410">Iron transport</keyword>
<evidence type="ECO:0000313" key="12">
    <source>
        <dbReference type="Proteomes" id="UP000186313"/>
    </source>
</evidence>
<dbReference type="InterPro" id="IPR001626">
    <property type="entry name" value="ABC_TroCD"/>
</dbReference>
<feature type="transmembrane region" description="Helical" evidence="8">
    <location>
        <begin position="94"/>
        <end position="111"/>
    </location>
</feature>
<comment type="subcellular location">
    <subcellularLocation>
        <location evidence="7">Cell membrane</location>
        <topology evidence="7">Multi-pass membrane protein</topology>
    </subcellularLocation>
    <subcellularLocation>
        <location evidence="1">Membrane</location>
        <topology evidence="1">Multi-pass membrane protein</topology>
    </subcellularLocation>
</comment>
<dbReference type="PANTHER" id="PTHR30477">
    <property type="entry name" value="ABC-TRANSPORTER METAL-BINDING PROTEIN"/>
    <property type="match status" value="1"/>
</dbReference>
<dbReference type="Proteomes" id="UP000186039">
    <property type="component" value="Unassembled WGS sequence"/>
</dbReference>
<sequence length="282" mass="30520">MFEYFIEPLSYSFMQHALFAGTAVAIVCAVLSCYLVLKGWALMGDAISHAVLPGVILAYVLALPLSIGAFISGLSCALLTGYVKDNSRIKEDTVMGIVFSALFALGIVLFAKIETEHHLTHILFGNMLGVVAADMWQIVITSVIVTLILTVKYKDFMLYCFDKSHAKVAGLNVKLLHYGLLSLMALAIVASIQIVGVIMVVAMLIGPGIIALMLTKQFGWMMFTACVVSLVSTFAGVIISYHIDGATSSCIVLIQSALFIAALAFSKWKDKVIQRQLSQVVQ</sequence>
<keyword evidence="11" id="KW-1185">Reference proteome</keyword>
<gene>
    <name evidence="9" type="ORF">BIY20_16075</name>
    <name evidence="10" type="ORF">BIY22_15040</name>
</gene>
<feature type="transmembrane region" description="Helical" evidence="8">
    <location>
        <begin position="245"/>
        <end position="265"/>
    </location>
</feature>
<evidence type="ECO:0000256" key="8">
    <source>
        <dbReference type="SAM" id="Phobius"/>
    </source>
</evidence>
<evidence type="ECO:0000256" key="7">
    <source>
        <dbReference type="RuleBase" id="RU003943"/>
    </source>
</evidence>
<evidence type="ECO:0000256" key="5">
    <source>
        <dbReference type="ARBA" id="ARBA00022989"/>
    </source>
</evidence>
<name>A0A1Q9HP52_9VIBR</name>
<evidence type="ECO:0000313" key="10">
    <source>
        <dbReference type="EMBL" id="OLQ92640.1"/>
    </source>
</evidence>
<keyword evidence="6 8" id="KW-0472">Membrane</keyword>
<dbReference type="GO" id="GO:0055085">
    <property type="term" value="P:transmembrane transport"/>
    <property type="evidence" value="ECO:0007669"/>
    <property type="project" value="InterPro"/>
</dbReference>
<dbReference type="GO" id="GO:0071281">
    <property type="term" value="P:cellular response to iron ion"/>
    <property type="evidence" value="ECO:0007669"/>
    <property type="project" value="UniProtKB-ARBA"/>
</dbReference>
<accession>A0A1Q9HP52</accession>
<protein>
    <submittedName>
        <fullName evidence="10">Iron ABC transporter permease</fullName>
    </submittedName>
</protein>
<evidence type="ECO:0000256" key="1">
    <source>
        <dbReference type="ARBA" id="ARBA00004141"/>
    </source>
</evidence>
<dbReference type="STRING" id="1381081.BIY22_15040"/>
<dbReference type="RefSeq" id="WP_075706293.1">
    <property type="nucleotide sequence ID" value="NZ_AP019654.1"/>
</dbReference>
<feature type="transmembrane region" description="Helical" evidence="8">
    <location>
        <begin position="17"/>
        <end position="37"/>
    </location>
</feature>
<comment type="caution">
    <text evidence="10">The sequence shown here is derived from an EMBL/GenBank/DDBJ whole genome shotgun (WGS) entry which is preliminary data.</text>
</comment>
<keyword evidence="5 8" id="KW-1133">Transmembrane helix</keyword>
<dbReference type="PANTHER" id="PTHR30477:SF24">
    <property type="entry name" value="IRON TRANSPORT SYSTEM MEMBRANE PROTEIN HI_0359-RELATED"/>
    <property type="match status" value="1"/>
</dbReference>
<dbReference type="Pfam" id="PF00950">
    <property type="entry name" value="ABC-3"/>
    <property type="match status" value="1"/>
</dbReference>
<keyword evidence="7" id="KW-0813">Transport</keyword>
<dbReference type="AlphaFoldDB" id="A0A1Q9HP52"/>
<feature type="transmembrane region" description="Helical" evidence="8">
    <location>
        <begin position="218"/>
        <end position="239"/>
    </location>
</feature>
<dbReference type="GO" id="GO:0006826">
    <property type="term" value="P:iron ion transport"/>
    <property type="evidence" value="ECO:0007669"/>
    <property type="project" value="UniProtKB-KW"/>
</dbReference>
<comment type="similarity">
    <text evidence="2 7">Belongs to the ABC-3 integral membrane protein family.</text>
</comment>
<evidence type="ECO:0000256" key="4">
    <source>
        <dbReference type="ARBA" id="ARBA00022692"/>
    </source>
</evidence>
<proteinExistence type="inferred from homology"/>
<feature type="transmembrane region" description="Helical" evidence="8">
    <location>
        <begin position="123"/>
        <end position="149"/>
    </location>
</feature>
<feature type="transmembrane region" description="Helical" evidence="8">
    <location>
        <begin position="49"/>
        <end position="82"/>
    </location>
</feature>
<dbReference type="EMBL" id="MJMH01000221">
    <property type="protein sequence ID" value="OLQ85290.1"/>
    <property type="molecule type" value="Genomic_DNA"/>
</dbReference>
<reference evidence="11 12" key="1">
    <citation type="submission" date="2016-09" db="EMBL/GenBank/DDBJ databases">
        <title>Genomic Taxonomy of the Vibrionaceae.</title>
        <authorList>
            <person name="Gonzalez-Castillo A."/>
            <person name="Gomez-Gil B."/>
            <person name="Enciso-Ibarra K."/>
        </authorList>
    </citation>
    <scope>NUCLEOTIDE SEQUENCE [LARGE SCALE GENOMIC DNA]</scope>
    <source>
        <strain evidence="9 11">CAIM 1902</strain>
        <strain evidence="10 12">CAIM 703</strain>
    </source>
</reference>
<dbReference type="CDD" id="cd06550">
    <property type="entry name" value="TM_ABC_iron-siderophores_like"/>
    <property type="match status" value="1"/>
</dbReference>
<keyword evidence="3" id="KW-0408">Iron</keyword>
<dbReference type="InterPro" id="IPR037294">
    <property type="entry name" value="ABC_BtuC-like"/>
</dbReference>
<feature type="transmembrane region" description="Helical" evidence="8">
    <location>
        <begin position="180"/>
        <end position="206"/>
    </location>
</feature>
<evidence type="ECO:0000313" key="9">
    <source>
        <dbReference type="EMBL" id="OLQ85290.1"/>
    </source>
</evidence>